<gene>
    <name evidence="2" type="ORF">KMW28_03460</name>
</gene>
<name>A0AAX1N8V3_9BACT</name>
<proteinExistence type="predicted"/>
<dbReference type="InterPro" id="IPR052535">
    <property type="entry name" value="Bacilysin_H2HPP_isomerase"/>
</dbReference>
<evidence type="ECO:0000259" key="1">
    <source>
        <dbReference type="Pfam" id="PF07883"/>
    </source>
</evidence>
<dbReference type="InterPro" id="IPR014710">
    <property type="entry name" value="RmlC-like_jellyroll"/>
</dbReference>
<organism evidence="2 3">
    <name type="scientific">Flammeovirga yaeyamensis</name>
    <dbReference type="NCBI Taxonomy" id="367791"/>
    <lineage>
        <taxon>Bacteria</taxon>
        <taxon>Pseudomonadati</taxon>
        <taxon>Bacteroidota</taxon>
        <taxon>Cytophagia</taxon>
        <taxon>Cytophagales</taxon>
        <taxon>Flammeovirgaceae</taxon>
        <taxon>Flammeovirga</taxon>
    </lineage>
</organism>
<accession>A0AAX1N8V3</accession>
<dbReference type="SUPFAM" id="SSF51182">
    <property type="entry name" value="RmlC-like cupins"/>
    <property type="match status" value="1"/>
</dbReference>
<evidence type="ECO:0000313" key="2">
    <source>
        <dbReference type="EMBL" id="QWG02645.1"/>
    </source>
</evidence>
<reference evidence="2 3" key="1">
    <citation type="submission" date="2021-05" db="EMBL/GenBank/DDBJ databases">
        <title>Comparative genomic studies on the polysaccharide-degrading batcterial strains of the Flammeovirga genus.</title>
        <authorList>
            <person name="Zewei F."/>
            <person name="Zheng Z."/>
            <person name="Yu L."/>
            <person name="Ruyue G."/>
            <person name="Yanhong M."/>
            <person name="Yuanyuan C."/>
            <person name="Jingyan G."/>
            <person name="Wenjun H."/>
        </authorList>
    </citation>
    <scope>NUCLEOTIDE SEQUENCE [LARGE SCALE GENOMIC DNA]</scope>
    <source>
        <strain evidence="2 3">NBRC:100898</strain>
    </source>
</reference>
<dbReference type="PANTHER" id="PTHR40112:SF1">
    <property type="entry name" value="H2HPP ISOMERASE"/>
    <property type="match status" value="1"/>
</dbReference>
<dbReference type="Proteomes" id="UP000678679">
    <property type="component" value="Chromosome 1"/>
</dbReference>
<dbReference type="Pfam" id="PF07883">
    <property type="entry name" value="Cupin_2"/>
    <property type="match status" value="1"/>
</dbReference>
<keyword evidence="3" id="KW-1185">Reference proteome</keyword>
<sequence length="127" mass="14427">MEKIQSKPFFVSSENEWEELGNGISRQIIGYDNQLMAVKVKFEKGAVGTPHSHFHSQVTYVVEGSFRMRIGEEWKTINKGDAFYCEPDVEHEAECLEDGMLIDTFGPARMDFLDGSKPAYLTGKQED</sequence>
<dbReference type="EMBL" id="CP076132">
    <property type="protein sequence ID" value="QWG02645.1"/>
    <property type="molecule type" value="Genomic_DNA"/>
</dbReference>
<dbReference type="InterPro" id="IPR011051">
    <property type="entry name" value="RmlC_Cupin_sf"/>
</dbReference>
<dbReference type="Gene3D" id="2.60.120.10">
    <property type="entry name" value="Jelly Rolls"/>
    <property type="match status" value="1"/>
</dbReference>
<feature type="domain" description="Cupin type-2" evidence="1">
    <location>
        <begin position="40"/>
        <end position="98"/>
    </location>
</feature>
<dbReference type="CDD" id="cd02238">
    <property type="entry name" value="cupin_KdgF"/>
    <property type="match status" value="1"/>
</dbReference>
<dbReference type="AlphaFoldDB" id="A0AAX1N8V3"/>
<evidence type="ECO:0000313" key="3">
    <source>
        <dbReference type="Proteomes" id="UP000678679"/>
    </source>
</evidence>
<protein>
    <submittedName>
        <fullName evidence="2">Cupin domain-containing protein</fullName>
    </submittedName>
</protein>
<dbReference type="PANTHER" id="PTHR40112">
    <property type="entry name" value="H2HPP ISOMERASE"/>
    <property type="match status" value="1"/>
</dbReference>
<dbReference type="RefSeq" id="WP_066210141.1">
    <property type="nucleotide sequence ID" value="NZ_CP076132.1"/>
</dbReference>
<dbReference type="KEGG" id="fya:KMW28_03460"/>
<dbReference type="InterPro" id="IPR013096">
    <property type="entry name" value="Cupin_2"/>
</dbReference>